<dbReference type="RefSeq" id="WP_257857120.1">
    <property type="nucleotide sequence ID" value="NZ_CP102514.1"/>
</dbReference>
<feature type="region of interest" description="Disordered" evidence="1">
    <location>
        <begin position="463"/>
        <end position="524"/>
    </location>
</feature>
<accession>A0ABY5Q3J9</accession>
<keyword evidence="4" id="KW-1185">Reference proteome</keyword>
<feature type="signal peptide" evidence="2">
    <location>
        <begin position="1"/>
        <end position="27"/>
    </location>
</feature>
<dbReference type="PANTHER" id="PTHR43422">
    <property type="entry name" value="THIAMINE THIAZOLE SYNTHASE"/>
    <property type="match status" value="1"/>
</dbReference>
<keyword evidence="2" id="KW-0732">Signal</keyword>
<feature type="chain" id="PRO_5045504299" evidence="2">
    <location>
        <begin position="28"/>
        <end position="524"/>
    </location>
</feature>
<evidence type="ECO:0000256" key="2">
    <source>
        <dbReference type="SAM" id="SignalP"/>
    </source>
</evidence>
<dbReference type="InterPro" id="IPR036188">
    <property type="entry name" value="FAD/NAD-bd_sf"/>
</dbReference>
<protein>
    <submittedName>
        <fullName evidence="3">FAD-dependent monooxygenase</fullName>
    </submittedName>
</protein>
<evidence type="ECO:0000256" key="1">
    <source>
        <dbReference type="SAM" id="MobiDB-lite"/>
    </source>
</evidence>
<organism evidence="3 4">
    <name type="scientific">Streptomyces yangpuensis</name>
    <dbReference type="NCBI Taxonomy" id="1648182"/>
    <lineage>
        <taxon>Bacteria</taxon>
        <taxon>Bacillati</taxon>
        <taxon>Actinomycetota</taxon>
        <taxon>Actinomycetes</taxon>
        <taxon>Kitasatosporales</taxon>
        <taxon>Streptomycetaceae</taxon>
        <taxon>Streptomyces</taxon>
    </lineage>
</organism>
<dbReference type="SUPFAM" id="SSF51905">
    <property type="entry name" value="FAD/NAD(P)-binding domain"/>
    <property type="match status" value="1"/>
</dbReference>
<name>A0ABY5Q3J9_9ACTN</name>
<feature type="compositionally biased region" description="Low complexity" evidence="1">
    <location>
        <begin position="487"/>
        <end position="524"/>
    </location>
</feature>
<dbReference type="GO" id="GO:0004497">
    <property type="term" value="F:monooxygenase activity"/>
    <property type="evidence" value="ECO:0007669"/>
    <property type="project" value="UniProtKB-KW"/>
</dbReference>
<dbReference type="Proteomes" id="UP001057738">
    <property type="component" value="Chromosome"/>
</dbReference>
<gene>
    <name evidence="3" type="ORF">NRK68_28250</name>
</gene>
<sequence length="524" mass="54522">MNQSSPRRHVVVIGGSLAGLLAAAVLAEHATVTVIDADPLPEGPAPRRGLPQARHTHLLWSGGARAIEKILPGITDDWTKAGAIRRSLPTDLVTKTAQGWIPRCGEKQFNISCSRDLLDSVVRARVTCLPGVTTLQRSRVRGLEGTAARVTGVRVDTPEEQERLVTADLVVDASGRGSRARTWLQALGVSGIRQAEVDSGLVYATRIFEAPPGAHEMGFPIVNVQSDPRVPVPGQTATIVPIENGRWQATLSGTRGGQPTGDPDAFIPFAKSVRDPIVGELLEHRKPLTDVAVTQGTANRRVYFEKAELPDGFFAVGDSVATFNPLYGQGMTVAAQGLLAVRTLLRDKGLAHPGIGREAQRVIAPQVATAWELATSQDILYPGATGMKPRAGTNVLNGYVNRLMTGATTDEALTAALFNVLTMSVEPTHWLRPSVVWHVMRASDRGALKAPPLTAAERAVAGLDPAPGTRTGSGSGSGSGGSGSGSGSSSSSSGSGARGSTGSAAPTGPAADPVGPADPVGQAR</sequence>
<dbReference type="EMBL" id="CP102514">
    <property type="protein sequence ID" value="UUY50784.1"/>
    <property type="molecule type" value="Genomic_DNA"/>
</dbReference>
<reference evidence="3" key="1">
    <citation type="submission" date="2022-08" db="EMBL/GenBank/DDBJ databases">
        <authorList>
            <person name="Tian L."/>
        </authorList>
    </citation>
    <scope>NUCLEOTIDE SEQUENCE</scope>
    <source>
        <strain evidence="3">CM253</strain>
    </source>
</reference>
<keyword evidence="3" id="KW-0560">Oxidoreductase</keyword>
<evidence type="ECO:0000313" key="4">
    <source>
        <dbReference type="Proteomes" id="UP001057738"/>
    </source>
</evidence>
<dbReference type="PRINTS" id="PR00420">
    <property type="entry name" value="RNGMNOXGNASE"/>
</dbReference>
<evidence type="ECO:0000313" key="3">
    <source>
        <dbReference type="EMBL" id="UUY50784.1"/>
    </source>
</evidence>
<dbReference type="Gene3D" id="3.50.50.60">
    <property type="entry name" value="FAD/NAD(P)-binding domain"/>
    <property type="match status" value="1"/>
</dbReference>
<keyword evidence="3" id="KW-0503">Monooxygenase</keyword>
<dbReference type="PANTHER" id="PTHR43422:SF3">
    <property type="entry name" value="THIAMINE THIAZOLE SYNTHASE"/>
    <property type="match status" value="1"/>
</dbReference>
<dbReference type="GeneID" id="95577420"/>
<proteinExistence type="predicted"/>
<feature type="compositionally biased region" description="Gly residues" evidence="1">
    <location>
        <begin position="471"/>
        <end position="486"/>
    </location>
</feature>
<dbReference type="Pfam" id="PF12831">
    <property type="entry name" value="FAD_oxidored"/>
    <property type="match status" value="1"/>
</dbReference>